<dbReference type="AlphaFoldDB" id="A0A558F4C4"/>
<dbReference type="PIRSF" id="PIRSF011396">
    <property type="entry name" value="Trp_halogenase"/>
    <property type="match status" value="1"/>
</dbReference>
<dbReference type="InterPro" id="IPR006905">
    <property type="entry name" value="Flavin_halogenase"/>
</dbReference>
<evidence type="ECO:0000313" key="3">
    <source>
        <dbReference type="EMBL" id="TVT80422.1"/>
    </source>
</evidence>
<evidence type="ECO:0000256" key="2">
    <source>
        <dbReference type="PIRSR" id="PIRSR011396-2"/>
    </source>
</evidence>
<keyword evidence="2" id="KW-0547">Nucleotide-binding</keyword>
<evidence type="ECO:0000313" key="4">
    <source>
        <dbReference type="Proteomes" id="UP000316981"/>
    </source>
</evidence>
<accession>A0A558F4C4</accession>
<dbReference type="EMBL" id="VMTP01000066">
    <property type="protein sequence ID" value="TVT80422.1"/>
    <property type="molecule type" value="Genomic_DNA"/>
</dbReference>
<dbReference type="Pfam" id="PF04820">
    <property type="entry name" value="Trp_halogenase"/>
    <property type="match status" value="1"/>
</dbReference>
<comment type="caution">
    <text evidence="3">The sequence shown here is derived from an EMBL/GenBank/DDBJ whole genome shotgun (WGS) entry which is preliminary data.</text>
</comment>
<protein>
    <submittedName>
        <fullName evidence="3">Tryptophan 7-halogenase</fullName>
    </submittedName>
</protein>
<proteinExistence type="predicted"/>
<feature type="active site" evidence="1">
    <location>
        <position position="80"/>
    </location>
</feature>
<keyword evidence="2" id="KW-0285">Flavoprotein</keyword>
<feature type="binding site" evidence="2">
    <location>
        <position position="340"/>
    </location>
    <ligand>
        <name>FAD</name>
        <dbReference type="ChEBI" id="CHEBI:57692"/>
    </ligand>
</feature>
<feature type="binding site" evidence="2">
    <location>
        <begin position="15"/>
        <end position="18"/>
    </location>
    <ligand>
        <name>FAD</name>
        <dbReference type="ChEBI" id="CHEBI:57692"/>
    </ligand>
</feature>
<dbReference type="Gene3D" id="3.50.50.60">
    <property type="entry name" value="FAD/NAD(P)-binding domain"/>
    <property type="match status" value="1"/>
</dbReference>
<keyword evidence="2" id="KW-0274">FAD</keyword>
<dbReference type="PANTHER" id="PTHR43747">
    <property type="entry name" value="FAD-BINDING PROTEIN"/>
    <property type="match status" value="1"/>
</dbReference>
<dbReference type="GO" id="GO:0004497">
    <property type="term" value="F:monooxygenase activity"/>
    <property type="evidence" value="ECO:0007669"/>
    <property type="project" value="InterPro"/>
</dbReference>
<feature type="binding site" evidence="2">
    <location>
        <position position="80"/>
    </location>
    <ligand>
        <name>7-chloro-L-tryptophan</name>
        <dbReference type="ChEBI" id="CHEBI:58713"/>
    </ligand>
</feature>
<dbReference type="InterPro" id="IPR033856">
    <property type="entry name" value="Trp_halogen"/>
</dbReference>
<feature type="binding site" evidence="2">
    <location>
        <position position="349"/>
    </location>
    <ligand>
        <name>L-tryptophan</name>
        <dbReference type="ChEBI" id="CHEBI:57912"/>
    </ligand>
</feature>
<organism evidence="3 4">
    <name type="scientific">Acinetobacter colistiniresistens</name>
    <dbReference type="NCBI Taxonomy" id="280145"/>
    <lineage>
        <taxon>Bacteria</taxon>
        <taxon>Pseudomonadati</taxon>
        <taxon>Pseudomonadota</taxon>
        <taxon>Gammaproteobacteria</taxon>
        <taxon>Moraxellales</taxon>
        <taxon>Moraxellaceae</taxon>
        <taxon>Acinetobacter</taxon>
    </lineage>
</organism>
<reference evidence="3 4" key="1">
    <citation type="submission" date="2019-07" db="EMBL/GenBank/DDBJ databases">
        <title>Draft Genome Sequence of the first blaOXA-58-Harboring Acinetobacter colistiniresistens clinical isolate from Brazil.</title>
        <authorList>
            <person name="Favaro L.S."/>
            <person name="Paula-Petroli S.B."/>
            <person name="Moura C.F."/>
            <person name="Tognim M.C.B."/>
            <person name="Venancio E.J."/>
            <person name="Yamada-Ogatta S.F."/>
            <person name="Carrara-Marroni F.E."/>
        </authorList>
    </citation>
    <scope>NUCLEOTIDE SEQUENCE [LARGE SCALE GENOMIC DNA]</scope>
    <source>
        <strain evidence="3 4">DL</strain>
    </source>
</reference>
<dbReference type="InterPro" id="IPR036188">
    <property type="entry name" value="FAD/NAD-bd_sf"/>
</dbReference>
<dbReference type="InterPro" id="IPR050816">
    <property type="entry name" value="Flavin-dep_Halogenase_NPB"/>
</dbReference>
<dbReference type="SUPFAM" id="SSF51905">
    <property type="entry name" value="FAD/NAD(P)-binding domain"/>
    <property type="match status" value="1"/>
</dbReference>
<dbReference type="GO" id="GO:0000166">
    <property type="term" value="F:nucleotide binding"/>
    <property type="evidence" value="ECO:0007669"/>
    <property type="project" value="UniProtKB-KW"/>
</dbReference>
<evidence type="ECO:0000256" key="1">
    <source>
        <dbReference type="PIRSR" id="PIRSR011396-1"/>
    </source>
</evidence>
<sequence length="500" mass="57553">MLNLRGMERICIIGGGTAGWFSALHLREIFSPSVEIILISSPEIPIVGVGEGGILNLMETLHKLKIPFAEFMQETDAIHKLGFVYEGWRDNKSNLTDCFYHMFPMQNEELLWKDSGYYPILSMMLNHNLPISYITESINLSEKNISQEYLTKLLLEKTKKNFASSFHFDTYKVGQYLKRIALQRGVKYKEGLFNDVIRDSQTGLITDLYIDNQVLPVNFVIDASGFSRQIMGKVLKSPWTSFEKYLPANTAIPFHLKHLKKNPDLVTRSTAMDAGWVWQIPLKDRVGAGYVFDRNFISPDEAVKEVEQWLGHEIDPIRTITFEAGCYEKIWIGNVLSVGLASGFVEPLEATSIGQMLYQLSLFAELVIESHGVVSKQIIDIFNEQNLQGWHGIRDFIRMHYDTPRKDTNFWRNMPNVPISNEYNELKHVWQHRTPREIDFINYEMGGKQQFGVYSWLAIGQALSIIKPEASAAELFYLSVENKHRLAKYFFDIKNKIKVN</sequence>
<dbReference type="PANTHER" id="PTHR43747:SF4">
    <property type="entry name" value="FLAVIN-DEPENDENT TRYPTOPHAN HALOGENASE"/>
    <property type="match status" value="1"/>
</dbReference>
<gene>
    <name evidence="3" type="ORF">FPV60_12480</name>
</gene>
<dbReference type="Proteomes" id="UP000316981">
    <property type="component" value="Unassembled WGS sequence"/>
</dbReference>
<feature type="binding site" evidence="2">
    <location>
        <position position="353"/>
    </location>
    <ligand>
        <name>FAD</name>
        <dbReference type="ChEBI" id="CHEBI:57692"/>
    </ligand>
</feature>
<name>A0A558F4C4_9GAMM</name>